<dbReference type="InterPro" id="IPR027417">
    <property type="entry name" value="P-loop_NTPase"/>
</dbReference>
<accession>A0A4R4ACN8</accession>
<evidence type="ECO:0000313" key="2">
    <source>
        <dbReference type="Proteomes" id="UP000295247"/>
    </source>
</evidence>
<sequence length="374" mass="41630">MTDLELELHRLVHVRLQQLSTSHVAVVRKRLGHFRVEPTGGAPDVLCAPLPESAAMLRELTPRVAPQQVSTVWFEGRRVLLYSHRGHPDLILDPGTPVRLLVSRRAGAIKRFYNALLFAIHLSATRRGGLLLHAAALRDPHGRTALVLGPRRSRKTHLTLELLDRGWDYLADDKLLLHQGRAHLFEHRLVIRRHHLSALPWLAERLDGPDAPRTIRSQPLRRLLDRLQHVASRTISEKLQPLLQPLINPAFPQDLTRHLPSARILSSARPDALFVLAPGERQDCAPLAATRLLRQLVAIERLYLGGMGPLEAMSDYAHPDPDSADLTTLLERNLAGVPGFGLAVAEQASTAELADRLARRLADLEPETTTPCPA</sequence>
<dbReference type="Proteomes" id="UP000295247">
    <property type="component" value="Unassembled WGS sequence"/>
</dbReference>
<comment type="caution">
    <text evidence="1">The sequence shown here is derived from an EMBL/GenBank/DDBJ whole genome shotgun (WGS) entry which is preliminary data.</text>
</comment>
<dbReference type="EMBL" id="SMDC01000003">
    <property type="protein sequence ID" value="TCW36821.1"/>
    <property type="molecule type" value="Genomic_DNA"/>
</dbReference>
<dbReference type="Gene3D" id="3.40.50.300">
    <property type="entry name" value="P-loop containing nucleotide triphosphate hydrolases"/>
    <property type="match status" value="1"/>
</dbReference>
<organism evidence="1 2">
    <name type="scientific">Marichromatium gracile</name>
    <name type="common">Chromatium gracile</name>
    <dbReference type="NCBI Taxonomy" id="1048"/>
    <lineage>
        <taxon>Bacteria</taxon>
        <taxon>Pseudomonadati</taxon>
        <taxon>Pseudomonadota</taxon>
        <taxon>Gammaproteobacteria</taxon>
        <taxon>Chromatiales</taxon>
        <taxon>Chromatiaceae</taxon>
        <taxon>Marichromatium</taxon>
    </lineage>
</organism>
<dbReference type="AlphaFoldDB" id="A0A4R4ACN8"/>
<gene>
    <name evidence="1" type="ORF">EDC29_10313</name>
</gene>
<proteinExistence type="predicted"/>
<dbReference type="RefSeq" id="WP_123143154.1">
    <property type="nucleotide sequence ID" value="NZ_NRRH01000014.1"/>
</dbReference>
<evidence type="ECO:0008006" key="3">
    <source>
        <dbReference type="Google" id="ProtNLM"/>
    </source>
</evidence>
<reference evidence="1 2" key="1">
    <citation type="submission" date="2019-03" db="EMBL/GenBank/DDBJ databases">
        <title>Genomic Encyclopedia of Type Strains, Phase IV (KMG-IV): sequencing the most valuable type-strain genomes for metagenomic binning, comparative biology and taxonomic classification.</title>
        <authorList>
            <person name="Goeker M."/>
        </authorList>
    </citation>
    <scope>NUCLEOTIDE SEQUENCE [LARGE SCALE GENOMIC DNA]</scope>
    <source>
        <strain evidence="1 2">DSM 203</strain>
    </source>
</reference>
<evidence type="ECO:0000313" key="1">
    <source>
        <dbReference type="EMBL" id="TCW36821.1"/>
    </source>
</evidence>
<protein>
    <recommendedName>
        <fullName evidence="3">Hpr(Ser) kinase/phosphatase</fullName>
    </recommendedName>
</protein>
<name>A0A4R4ACN8_MARGR</name>